<dbReference type="InterPro" id="IPR039421">
    <property type="entry name" value="Type_1_exporter"/>
</dbReference>
<feature type="compositionally biased region" description="Gly residues" evidence="10">
    <location>
        <begin position="49"/>
        <end position="58"/>
    </location>
</feature>
<feature type="region of interest" description="Disordered" evidence="10">
    <location>
        <begin position="1"/>
        <end position="64"/>
    </location>
</feature>
<feature type="transmembrane region" description="Helical" evidence="11">
    <location>
        <begin position="750"/>
        <end position="773"/>
    </location>
</feature>
<evidence type="ECO:0000313" key="15">
    <source>
        <dbReference type="Proteomes" id="UP000030693"/>
    </source>
</evidence>
<keyword evidence="7" id="KW-0067">ATP-binding</keyword>
<feature type="compositionally biased region" description="Polar residues" evidence="10">
    <location>
        <begin position="34"/>
        <end position="45"/>
    </location>
</feature>
<dbReference type="Pfam" id="PF00005">
    <property type="entry name" value="ABC_tran"/>
    <property type="match status" value="2"/>
</dbReference>
<keyword evidence="9 11" id="KW-0472">Membrane</keyword>
<dbReference type="PANTHER" id="PTHR43394">
    <property type="entry name" value="ATP-DEPENDENT PERMEASE MDL1, MITOCHONDRIAL"/>
    <property type="match status" value="1"/>
</dbReference>
<dbReference type="SUPFAM" id="SSF90123">
    <property type="entry name" value="ABC transporter transmembrane region"/>
    <property type="match status" value="2"/>
</dbReference>
<dbReference type="GO" id="GO:0016887">
    <property type="term" value="F:ATP hydrolysis activity"/>
    <property type="evidence" value="ECO:0007669"/>
    <property type="project" value="InterPro"/>
</dbReference>
<feature type="compositionally biased region" description="Low complexity" evidence="10">
    <location>
        <begin position="20"/>
        <end position="33"/>
    </location>
</feature>
<feature type="transmembrane region" description="Helical" evidence="11">
    <location>
        <begin position="230"/>
        <end position="250"/>
    </location>
</feature>
<accession>A0A058Z6J3</accession>
<evidence type="ECO:0000313" key="14">
    <source>
        <dbReference type="EMBL" id="KCV69523.1"/>
    </source>
</evidence>
<dbReference type="InterPro" id="IPR003593">
    <property type="entry name" value="AAA+_ATPase"/>
</dbReference>
<feature type="transmembrane region" description="Helical" evidence="11">
    <location>
        <begin position="155"/>
        <end position="178"/>
    </location>
</feature>
<dbReference type="FunFam" id="1.20.1560.10:FF:000018">
    <property type="entry name" value="ATP-binding cassette subfamily B member 11"/>
    <property type="match status" value="1"/>
</dbReference>
<keyword evidence="6" id="KW-0547">Nucleotide-binding</keyword>
<dbReference type="InterPro" id="IPR017871">
    <property type="entry name" value="ABC_transporter-like_CS"/>
</dbReference>
<dbReference type="Gene3D" id="3.40.50.300">
    <property type="entry name" value="P-loop containing nucleotide triphosphate hydrolases"/>
    <property type="match status" value="2"/>
</dbReference>
<dbReference type="EMBL" id="KB932206">
    <property type="protein sequence ID" value="KCV69523.1"/>
    <property type="molecule type" value="Genomic_DNA"/>
</dbReference>
<comment type="subcellular location">
    <subcellularLocation>
        <location evidence="1">Membrane</location>
        <topology evidence="1">Multi-pass membrane protein</topology>
    </subcellularLocation>
</comment>
<feature type="transmembrane region" description="Helical" evidence="11">
    <location>
        <begin position="793"/>
        <end position="814"/>
    </location>
</feature>
<feature type="transmembrane region" description="Helical" evidence="11">
    <location>
        <begin position="256"/>
        <end position="276"/>
    </location>
</feature>
<evidence type="ECO:0000259" key="12">
    <source>
        <dbReference type="PROSITE" id="PS50893"/>
    </source>
</evidence>
<dbReference type="FunFam" id="1.20.1560.10:FF:000009">
    <property type="entry name" value="ABC transporter B family member 1"/>
    <property type="match status" value="1"/>
</dbReference>
<feature type="compositionally biased region" description="Basic and acidic residues" evidence="10">
    <location>
        <begin position="1"/>
        <end position="10"/>
    </location>
</feature>
<proteinExistence type="inferred from homology"/>
<dbReference type="RefSeq" id="XP_009496088.1">
    <property type="nucleotide sequence ID" value="XM_009497813.1"/>
</dbReference>
<evidence type="ECO:0000256" key="7">
    <source>
        <dbReference type="ARBA" id="ARBA00022840"/>
    </source>
</evidence>
<gene>
    <name evidence="14" type="ORF">H696_03944</name>
</gene>
<dbReference type="InterPro" id="IPR036640">
    <property type="entry name" value="ABC1_TM_sf"/>
</dbReference>
<reference evidence="14" key="1">
    <citation type="submission" date="2013-04" db="EMBL/GenBank/DDBJ databases">
        <title>The Genome Sequence of Fonticula alba ATCC 38817.</title>
        <authorList>
            <consortium name="The Broad Institute Genomics Platform"/>
            <person name="Russ C."/>
            <person name="Cuomo C."/>
            <person name="Burger G."/>
            <person name="Gray M.W."/>
            <person name="Holland P.W.H."/>
            <person name="King N."/>
            <person name="Lang F.B.F."/>
            <person name="Roger A.J."/>
            <person name="Ruiz-Trillo I."/>
            <person name="Brown M."/>
            <person name="Walker B."/>
            <person name="Young S."/>
            <person name="Zeng Q."/>
            <person name="Gargeya S."/>
            <person name="Fitzgerald M."/>
            <person name="Haas B."/>
            <person name="Abouelleil A."/>
            <person name="Allen A.W."/>
            <person name="Alvarado L."/>
            <person name="Arachchi H.M."/>
            <person name="Berlin A.M."/>
            <person name="Chapman S.B."/>
            <person name="Gainer-Dewar J."/>
            <person name="Goldberg J."/>
            <person name="Griggs A."/>
            <person name="Gujja S."/>
            <person name="Hansen M."/>
            <person name="Howarth C."/>
            <person name="Imamovic A."/>
            <person name="Ireland A."/>
            <person name="Larimer J."/>
            <person name="McCowan C."/>
            <person name="Murphy C."/>
            <person name="Pearson M."/>
            <person name="Poon T.W."/>
            <person name="Priest M."/>
            <person name="Roberts A."/>
            <person name="Saif S."/>
            <person name="Shea T."/>
            <person name="Sisk P."/>
            <person name="Sykes S."/>
            <person name="Wortman J."/>
            <person name="Nusbaum C."/>
            <person name="Birren B."/>
        </authorList>
    </citation>
    <scope>NUCLEOTIDE SEQUENCE [LARGE SCALE GENOMIC DNA]</scope>
    <source>
        <strain evidence="14">ATCC 38817</strain>
    </source>
</reference>
<dbReference type="InterPro" id="IPR011527">
    <property type="entry name" value="ABC1_TM_dom"/>
</dbReference>
<dbReference type="Gene3D" id="1.20.1560.10">
    <property type="entry name" value="ABC transporter type 1, transmembrane domain"/>
    <property type="match status" value="2"/>
</dbReference>
<dbReference type="PROSITE" id="PS50929">
    <property type="entry name" value="ABC_TM1F"/>
    <property type="match status" value="2"/>
</dbReference>
<feature type="transmembrane region" description="Helical" evidence="11">
    <location>
        <begin position="1019"/>
        <end position="1040"/>
    </location>
</feature>
<dbReference type="CDD" id="cd18577">
    <property type="entry name" value="ABC_6TM_Pgp_ABCB1_D1_like"/>
    <property type="match status" value="1"/>
</dbReference>
<feature type="transmembrane region" description="Helical" evidence="11">
    <location>
        <begin position="898"/>
        <end position="917"/>
    </location>
</feature>
<dbReference type="CDD" id="cd03249">
    <property type="entry name" value="ABC_MTABC3_MDL1_MDL2"/>
    <property type="match status" value="2"/>
</dbReference>
<dbReference type="InterPro" id="IPR003439">
    <property type="entry name" value="ABC_transporter-like_ATP-bd"/>
</dbReference>
<keyword evidence="5" id="KW-0677">Repeat</keyword>
<evidence type="ECO:0000259" key="13">
    <source>
        <dbReference type="PROSITE" id="PS50929"/>
    </source>
</evidence>
<feature type="transmembrane region" description="Helical" evidence="11">
    <location>
        <begin position="978"/>
        <end position="999"/>
    </location>
</feature>
<keyword evidence="8 11" id="KW-1133">Transmembrane helix</keyword>
<protein>
    <recommendedName>
        <fullName evidence="16">ATP-binding cassette, subfamily B (MDR/TAP), member 1</fullName>
    </recommendedName>
</protein>
<dbReference type="GO" id="GO:0005524">
    <property type="term" value="F:ATP binding"/>
    <property type="evidence" value="ECO:0007669"/>
    <property type="project" value="UniProtKB-KW"/>
</dbReference>
<evidence type="ECO:0000256" key="1">
    <source>
        <dbReference type="ARBA" id="ARBA00004141"/>
    </source>
</evidence>
<keyword evidence="4 11" id="KW-0812">Transmembrane</keyword>
<dbReference type="FunFam" id="3.40.50.300:FF:000205">
    <property type="entry name" value="ABC transporter B family member 4"/>
    <property type="match status" value="2"/>
</dbReference>
<evidence type="ECO:0000256" key="2">
    <source>
        <dbReference type="ARBA" id="ARBA00007577"/>
    </source>
</evidence>
<dbReference type="GO" id="GO:0005743">
    <property type="term" value="C:mitochondrial inner membrane"/>
    <property type="evidence" value="ECO:0007669"/>
    <property type="project" value="TreeGrafter"/>
</dbReference>
<feature type="domain" description="ABC transporter" evidence="12">
    <location>
        <begin position="432"/>
        <end position="668"/>
    </location>
</feature>
<keyword evidence="15" id="KW-1185">Reference proteome</keyword>
<feature type="domain" description="ABC transporter" evidence="12">
    <location>
        <begin position="1076"/>
        <end position="1312"/>
    </location>
</feature>
<evidence type="ECO:0000256" key="11">
    <source>
        <dbReference type="SAM" id="Phobius"/>
    </source>
</evidence>
<dbReference type="eggNOG" id="KOG0055">
    <property type="taxonomic scope" value="Eukaryota"/>
</dbReference>
<dbReference type="GO" id="GO:0090374">
    <property type="term" value="P:oligopeptide export from mitochondrion"/>
    <property type="evidence" value="ECO:0007669"/>
    <property type="project" value="TreeGrafter"/>
</dbReference>
<dbReference type="CDD" id="cd18578">
    <property type="entry name" value="ABC_6TM_Pgp_ABCB1_D2_like"/>
    <property type="match status" value="1"/>
</dbReference>
<dbReference type="InterPro" id="IPR027417">
    <property type="entry name" value="P-loop_NTPase"/>
</dbReference>
<dbReference type="GeneID" id="20528669"/>
<feature type="transmembrane region" description="Helical" evidence="11">
    <location>
        <begin position="336"/>
        <end position="356"/>
    </location>
</feature>
<evidence type="ECO:0000256" key="4">
    <source>
        <dbReference type="ARBA" id="ARBA00022692"/>
    </source>
</evidence>
<dbReference type="PANTHER" id="PTHR43394:SF27">
    <property type="entry name" value="ATP-DEPENDENT TRANSLOCASE ABCB1-LIKE"/>
    <property type="match status" value="1"/>
</dbReference>
<feature type="transmembrane region" description="Helical" evidence="11">
    <location>
        <begin position="874"/>
        <end position="892"/>
    </location>
</feature>
<evidence type="ECO:0000256" key="5">
    <source>
        <dbReference type="ARBA" id="ARBA00022737"/>
    </source>
</evidence>
<dbReference type="PROSITE" id="PS50893">
    <property type="entry name" value="ABC_TRANSPORTER_2"/>
    <property type="match status" value="2"/>
</dbReference>
<evidence type="ECO:0000256" key="10">
    <source>
        <dbReference type="SAM" id="MobiDB-lite"/>
    </source>
</evidence>
<dbReference type="OrthoDB" id="6500128at2759"/>
<evidence type="ECO:0000256" key="6">
    <source>
        <dbReference type="ARBA" id="ARBA00022741"/>
    </source>
</evidence>
<evidence type="ECO:0000256" key="9">
    <source>
        <dbReference type="ARBA" id="ARBA00023136"/>
    </source>
</evidence>
<sequence>MTTSDSEHSSGIEMSNRADAAPGAPAGGNSPPSTDGSFSDTSANSLPDGGAGSPGGGHSGKEPLPLEEEIEEPYNMEVLEDEPIEEEDKSANGPKVGLLTLFRYATKTDVAMILFGFLCAAGHGVLQPLFSVIMGSIINSFGGPVDLVKEVSKSAVWFVIFAGIAFVTSYFQVATTMYTSHMQANRIREHYFQSMMRQEMGWFDTQKQGSVTSRISSDVFLIQDAISDKLASIVQNVVMFIAGFAVAFAYSWKMTLVIMSLTPLIMVCGGIMGKVIQSFALEGQKAYSIAGSVAEEVFGAMRTVAAFGGEHREIGRYSRALIPALRSGEKKGQASGLGIGSVFLVIYCAYGLAFWYGSTRINAGELDAGKVIVVFFSVMMGSMSIGTAAPNFATLAQGLGAAYDIFNVIDRVPEIDNLSDEGLKPEGVVGNIEFRDIHFTYPSRPDTKILNGLNLSVKAGTTVALVGHSGCGKSTTIALLERFYDPASGTVTLDGNNLKDLSIRWLRSNVALVSQEPVLFSTTIYENIRYGKLDATQEEIEAACRMANAHDFISKLPLKYETMVGERGGQLSGGQKQRIAIARALISNPKILLLDEATSALDNRSERVVQDALDKASKGRTTIVIAHRLSTVRNADMIVAFDKGPVLQKGTHDELMAEGGLYKSLVERQMMAEEAARLIKAKQAQVAGKDAAAVQEEENTLYEDDIPDVLPTKAIDVEDEHMVPAQKMGFFESIIKHPIARAFSYCKDDWPYVMLAAAGAFFSGIIFSAYSFISTELINAMIFFTGDKLMEAARTWALVFLGLGIYALLSNYLLNVGQFVSAERLTDRIRKLAFKTIVRQNIGWFDLPANATGALATRLSSDATYVQGGTTTRLAMMLQIAATLISGVLIAMISCWRIGLVVTACMPLSISGGFFRIKAVVGFNERTKKAYEKSGFYAVECISNIRTVVSLNRQETFSTNFSDSLEGPRSSCAKSSNLSGVAFGFAECIGFLIFALAFWYGSVTVDQGHCDFAQMNRAIIAVVFGSMTVGQLASFAPDYAEAKRSLRSIFELLDRQTPIDALSDSGNKISRVEGRIEFRDIRFHYPNREDNPILRGISFTAEPGQTVALVGPSGCGKSTLIQLLERFYDPVGGQILIDGMDTRDMNIASLRQNIGLVQQEPILFSGTIRENVRYGKPDCTDEEILQATRFSNAHSFIQGLSRKYETRVGDRGAQLSGGQKQRVAIARAIVRTPPILLLDEATSALDSESEAIVQDALDKAAKGRTTIVIAHRLSTIRNADKIVVIENGQVLESGTHDELMDNHGLYALLVSQQAGL</sequence>
<dbReference type="OMA" id="IGMAAPY"/>
<feature type="domain" description="ABC transmembrane type-1" evidence="13">
    <location>
        <begin position="755"/>
        <end position="1041"/>
    </location>
</feature>
<keyword evidence="3" id="KW-0813">Transport</keyword>
<feature type="transmembrane region" description="Helical" evidence="11">
    <location>
        <begin position="368"/>
        <end position="389"/>
    </location>
</feature>
<feature type="transmembrane region" description="Helical" evidence="11">
    <location>
        <begin position="110"/>
        <end position="135"/>
    </location>
</feature>
<name>A0A058Z6J3_FONAL</name>
<feature type="domain" description="ABC transmembrane type-1" evidence="13">
    <location>
        <begin position="114"/>
        <end position="397"/>
    </location>
</feature>
<dbReference type="STRING" id="691883.A0A058Z6J3"/>
<dbReference type="GO" id="GO:0015421">
    <property type="term" value="F:ABC-type oligopeptide transporter activity"/>
    <property type="evidence" value="ECO:0007669"/>
    <property type="project" value="TreeGrafter"/>
</dbReference>
<dbReference type="PROSITE" id="PS00211">
    <property type="entry name" value="ABC_TRANSPORTER_1"/>
    <property type="match status" value="2"/>
</dbReference>
<evidence type="ECO:0000256" key="8">
    <source>
        <dbReference type="ARBA" id="ARBA00022989"/>
    </source>
</evidence>
<dbReference type="Proteomes" id="UP000030693">
    <property type="component" value="Unassembled WGS sequence"/>
</dbReference>
<organism evidence="14">
    <name type="scientific">Fonticula alba</name>
    <name type="common">Slime mold</name>
    <dbReference type="NCBI Taxonomy" id="691883"/>
    <lineage>
        <taxon>Eukaryota</taxon>
        <taxon>Rotosphaerida</taxon>
        <taxon>Fonticulaceae</taxon>
        <taxon>Fonticula</taxon>
    </lineage>
</organism>
<comment type="similarity">
    <text evidence="2">Belongs to the ABC transporter superfamily. ABCB family. Multidrug resistance exporter (TC 3.A.1.201) subfamily.</text>
</comment>
<evidence type="ECO:0008006" key="16">
    <source>
        <dbReference type="Google" id="ProtNLM"/>
    </source>
</evidence>
<dbReference type="Pfam" id="PF00664">
    <property type="entry name" value="ABC_membrane"/>
    <property type="match status" value="2"/>
</dbReference>
<dbReference type="SMART" id="SM00382">
    <property type="entry name" value="AAA"/>
    <property type="match status" value="2"/>
</dbReference>
<dbReference type="SUPFAM" id="SSF52540">
    <property type="entry name" value="P-loop containing nucleoside triphosphate hydrolases"/>
    <property type="match status" value="2"/>
</dbReference>
<evidence type="ECO:0000256" key="3">
    <source>
        <dbReference type="ARBA" id="ARBA00022448"/>
    </source>
</evidence>